<gene>
    <name evidence="1" type="ORF">CC78DRAFT_532228</name>
</gene>
<dbReference type="AlphaFoldDB" id="A0A9P4KDJ1"/>
<evidence type="ECO:0008006" key="3">
    <source>
        <dbReference type="Google" id="ProtNLM"/>
    </source>
</evidence>
<evidence type="ECO:0000313" key="2">
    <source>
        <dbReference type="Proteomes" id="UP000800093"/>
    </source>
</evidence>
<protein>
    <recommendedName>
        <fullName evidence="3">F-box domain-containing protein</fullName>
    </recommendedName>
</protein>
<keyword evidence="2" id="KW-1185">Reference proteome</keyword>
<dbReference type="EMBL" id="ML986603">
    <property type="protein sequence ID" value="KAF2265862.1"/>
    <property type="molecule type" value="Genomic_DNA"/>
</dbReference>
<comment type="caution">
    <text evidence="1">The sequence shown here is derived from an EMBL/GenBank/DDBJ whole genome shotgun (WGS) entry which is preliminary data.</text>
</comment>
<reference evidence="2" key="1">
    <citation type="journal article" date="2020" name="Stud. Mycol.">
        <title>101 Dothideomycetes genomes: A test case for predicting lifestyles and emergence of pathogens.</title>
        <authorList>
            <person name="Haridas S."/>
            <person name="Albert R."/>
            <person name="Binder M."/>
            <person name="Bloem J."/>
            <person name="LaButti K."/>
            <person name="Salamov A."/>
            <person name="Andreopoulos B."/>
            <person name="Baker S."/>
            <person name="Barry K."/>
            <person name="Bills G."/>
            <person name="Bluhm B."/>
            <person name="Cannon C."/>
            <person name="Castanera R."/>
            <person name="Culley D."/>
            <person name="Daum C."/>
            <person name="Ezra D."/>
            <person name="Gonzalez J."/>
            <person name="Henrissat B."/>
            <person name="Kuo A."/>
            <person name="Liang C."/>
            <person name="Lipzen A."/>
            <person name="Lutzoni F."/>
            <person name="Magnuson J."/>
            <person name="Mondo S."/>
            <person name="Nolan M."/>
            <person name="Ohm R."/>
            <person name="Pangilinan J."/>
            <person name="Park H.-J."/>
            <person name="Ramirez L."/>
            <person name="Alfaro M."/>
            <person name="Sun H."/>
            <person name="Tritt A."/>
            <person name="Yoshinaga Y."/>
            <person name="Zwiers L.-H."/>
            <person name="Turgeon B."/>
            <person name="Goodwin S."/>
            <person name="Spatafora J."/>
            <person name="Crous P."/>
            <person name="Grigoriev I."/>
        </authorList>
    </citation>
    <scope>NUCLEOTIDE SEQUENCE [LARGE SCALE GENOMIC DNA]</scope>
    <source>
        <strain evidence="2">CBS 304.66</strain>
    </source>
</reference>
<dbReference type="OrthoDB" id="3942472at2759"/>
<organism evidence="1 2">
    <name type="scientific">Lojkania enalia</name>
    <dbReference type="NCBI Taxonomy" id="147567"/>
    <lineage>
        <taxon>Eukaryota</taxon>
        <taxon>Fungi</taxon>
        <taxon>Dikarya</taxon>
        <taxon>Ascomycota</taxon>
        <taxon>Pezizomycotina</taxon>
        <taxon>Dothideomycetes</taxon>
        <taxon>Pleosporomycetidae</taxon>
        <taxon>Pleosporales</taxon>
        <taxon>Pleosporales incertae sedis</taxon>
        <taxon>Lojkania</taxon>
    </lineage>
</organism>
<proteinExistence type="predicted"/>
<accession>A0A9P4KDJ1</accession>
<name>A0A9P4KDJ1_9PLEO</name>
<sequence length="324" mass="38678">MAMIERSFARPTTASIARASPKSAKVATLKKPKWPSTLPGHNYDTTLDLNEQPSLPIKSADPNEPCPIARLPMEIRIQIYAYLLPIEVELPDRNIGPRRGFLPHLLHICRVIRSEAASQFYTFTVFKAEVRYLDFSRMQQWLGMLPLEHRQYASHNRNLTLRMIYEEEPWDRRTISTEWYWKLNGYWHRFGSLYQTLSYVHKTHFVQFCRLADWFLWCGRSRNSDFKWKYDFAFQSRSAWRIYVQLHPMSTCYIEFLTNTLGTIALPCVQKANRDTRKKAMKKEALNMLKELDGLFKKLDHCSVNERKDWEKRELRLRKYVEQW</sequence>
<evidence type="ECO:0000313" key="1">
    <source>
        <dbReference type="EMBL" id="KAF2265862.1"/>
    </source>
</evidence>
<dbReference type="PANTHER" id="PTHR42085:SF1">
    <property type="entry name" value="F-BOX DOMAIN-CONTAINING PROTEIN"/>
    <property type="match status" value="1"/>
</dbReference>
<dbReference type="InterPro" id="IPR038883">
    <property type="entry name" value="AN11006-like"/>
</dbReference>
<dbReference type="PANTHER" id="PTHR42085">
    <property type="entry name" value="F-BOX DOMAIN-CONTAINING PROTEIN"/>
    <property type="match status" value="1"/>
</dbReference>
<dbReference type="Proteomes" id="UP000800093">
    <property type="component" value="Unassembled WGS sequence"/>
</dbReference>